<name>A0AAQ3UWT0_PASNO</name>
<dbReference type="Proteomes" id="UP001341281">
    <property type="component" value="Chromosome 10"/>
</dbReference>
<evidence type="ECO:0000313" key="4">
    <source>
        <dbReference type="Proteomes" id="UP001341281"/>
    </source>
</evidence>
<accession>A0AAQ3UWT0</accession>
<feature type="region of interest" description="Disordered" evidence="1">
    <location>
        <begin position="1"/>
        <end position="23"/>
    </location>
</feature>
<keyword evidence="2" id="KW-1133">Transmembrane helix</keyword>
<dbReference type="PANTHER" id="PTHR31170:SF25">
    <property type="entry name" value="BNAA09G04570D PROTEIN"/>
    <property type="match status" value="1"/>
</dbReference>
<keyword evidence="2" id="KW-0812">Transmembrane</keyword>
<dbReference type="EMBL" id="CP144754">
    <property type="protein sequence ID" value="WVZ96729.1"/>
    <property type="molecule type" value="Genomic_DNA"/>
</dbReference>
<feature type="transmembrane region" description="Helical" evidence="2">
    <location>
        <begin position="491"/>
        <end position="512"/>
    </location>
</feature>
<dbReference type="AlphaFoldDB" id="A0AAQ3UWT0"/>
<dbReference type="PANTHER" id="PTHR31170">
    <property type="entry name" value="BNAC04G53230D PROTEIN"/>
    <property type="match status" value="1"/>
</dbReference>
<protein>
    <submittedName>
        <fullName evidence="3">Uncharacterized protein</fullName>
    </submittedName>
</protein>
<sequence length="517" mass="59425">MHREIDLMETNLEEDEEEREQPPAEVRLSIADVENTLAQAVTPAATPSHKQEPPPYVLRRVPQWVREDNEHAYAPKFICIGPYHSGGGATGNGLRRVELKQRYANELLMDAAEPRDELTDICKQKLTEMEDHIRKFYGEGTQGMATDDLVEMMFLDGCFIIKHLYNYASVSDDEELHQSTWAPAQIRNDLCLLENQVPFAVLVALFQHLAPRMLRLGDADEAKKRRRLVDMALWYMLNGWWTLHAGTPPTAELQMAADDMPVDHLLHLLHEAHCAKHRVAQERHEEEDDRRWRHLAAAAGACPFPLMRVLRCLCLCNWQRWPKTAPDSRENIPSAAELAALGISIRMVEPEHGGLLDVRFRKDRVTLEIPSLYVEQTSAPLLQNLIAYEQQVGTDGSHYPDDYFTTYAFLMYNLVSTREDITLLQELRILHNNFGSDVKIIEYFKNLCMFNRRRGSTPLDDVLRDLRKCKRQKVYRDWAEMKNYINSPVKVLLLIISAMVALSTVLQALVAVRPTHL</sequence>
<organism evidence="3 4">
    <name type="scientific">Paspalum notatum var. saurae</name>
    <dbReference type="NCBI Taxonomy" id="547442"/>
    <lineage>
        <taxon>Eukaryota</taxon>
        <taxon>Viridiplantae</taxon>
        <taxon>Streptophyta</taxon>
        <taxon>Embryophyta</taxon>
        <taxon>Tracheophyta</taxon>
        <taxon>Spermatophyta</taxon>
        <taxon>Magnoliopsida</taxon>
        <taxon>Liliopsida</taxon>
        <taxon>Poales</taxon>
        <taxon>Poaceae</taxon>
        <taxon>PACMAD clade</taxon>
        <taxon>Panicoideae</taxon>
        <taxon>Andropogonodae</taxon>
        <taxon>Paspaleae</taxon>
        <taxon>Paspalinae</taxon>
        <taxon>Paspalum</taxon>
    </lineage>
</organism>
<evidence type="ECO:0000313" key="3">
    <source>
        <dbReference type="EMBL" id="WVZ96729.1"/>
    </source>
</evidence>
<dbReference type="Pfam" id="PF03140">
    <property type="entry name" value="DUF247"/>
    <property type="match status" value="1"/>
</dbReference>
<evidence type="ECO:0000256" key="2">
    <source>
        <dbReference type="SAM" id="Phobius"/>
    </source>
</evidence>
<reference evidence="3 4" key="1">
    <citation type="submission" date="2024-02" db="EMBL/GenBank/DDBJ databases">
        <title>High-quality chromosome-scale genome assembly of Pensacola bahiagrass (Paspalum notatum Flugge var. saurae).</title>
        <authorList>
            <person name="Vega J.M."/>
            <person name="Podio M."/>
            <person name="Orjuela J."/>
            <person name="Siena L.A."/>
            <person name="Pessino S.C."/>
            <person name="Combes M.C."/>
            <person name="Mariac C."/>
            <person name="Albertini E."/>
            <person name="Pupilli F."/>
            <person name="Ortiz J.P.A."/>
            <person name="Leblanc O."/>
        </authorList>
    </citation>
    <scope>NUCLEOTIDE SEQUENCE [LARGE SCALE GENOMIC DNA]</scope>
    <source>
        <strain evidence="3">R1</strain>
        <tissue evidence="3">Leaf</tissue>
    </source>
</reference>
<dbReference type="InterPro" id="IPR004158">
    <property type="entry name" value="DUF247_pln"/>
</dbReference>
<evidence type="ECO:0000256" key="1">
    <source>
        <dbReference type="SAM" id="MobiDB-lite"/>
    </source>
</evidence>
<proteinExistence type="predicted"/>
<keyword evidence="2" id="KW-0472">Membrane</keyword>
<keyword evidence="4" id="KW-1185">Reference proteome</keyword>
<gene>
    <name evidence="3" type="ORF">U9M48_042330</name>
</gene>